<name>A0A3L6EZZ4_MAIZE</name>
<dbReference type="EMBL" id="NCVQ01000005">
    <property type="protein sequence ID" value="PWZ26496.1"/>
    <property type="molecule type" value="Genomic_DNA"/>
</dbReference>
<gene>
    <name evidence="1" type="ORF">Zm00014a_036731</name>
</gene>
<accession>A0A3L6EZZ4</accession>
<dbReference type="AlphaFoldDB" id="A0A3L6EZZ4"/>
<proteinExistence type="predicted"/>
<sequence length="20" mass="2366">MIFFISHYLSKPSCKSISYN</sequence>
<comment type="caution">
    <text evidence="1">The sequence shown here is derived from an EMBL/GenBank/DDBJ whole genome shotgun (WGS) entry which is preliminary data.</text>
</comment>
<organism evidence="1 2">
    <name type="scientific">Zea mays</name>
    <name type="common">Maize</name>
    <dbReference type="NCBI Taxonomy" id="4577"/>
    <lineage>
        <taxon>Eukaryota</taxon>
        <taxon>Viridiplantae</taxon>
        <taxon>Streptophyta</taxon>
        <taxon>Embryophyta</taxon>
        <taxon>Tracheophyta</taxon>
        <taxon>Spermatophyta</taxon>
        <taxon>Magnoliopsida</taxon>
        <taxon>Liliopsida</taxon>
        <taxon>Poales</taxon>
        <taxon>Poaceae</taxon>
        <taxon>PACMAD clade</taxon>
        <taxon>Panicoideae</taxon>
        <taxon>Andropogonodae</taxon>
        <taxon>Andropogoneae</taxon>
        <taxon>Tripsacinae</taxon>
        <taxon>Zea</taxon>
    </lineage>
</organism>
<evidence type="ECO:0000313" key="2">
    <source>
        <dbReference type="Proteomes" id="UP000251960"/>
    </source>
</evidence>
<evidence type="ECO:0000313" key="1">
    <source>
        <dbReference type="EMBL" id="PWZ26496.1"/>
    </source>
</evidence>
<dbReference type="Proteomes" id="UP000251960">
    <property type="component" value="Chromosome 4"/>
</dbReference>
<protein>
    <submittedName>
        <fullName evidence="1">Uncharacterized protein</fullName>
    </submittedName>
</protein>
<reference evidence="1 2" key="1">
    <citation type="journal article" date="2018" name="Nat. Genet.">
        <title>Extensive intraspecific gene order and gene structural variations between Mo17 and other maize genomes.</title>
        <authorList>
            <person name="Sun S."/>
            <person name="Zhou Y."/>
            <person name="Chen J."/>
            <person name="Shi J."/>
            <person name="Zhao H."/>
            <person name="Zhao H."/>
            <person name="Song W."/>
            <person name="Zhang M."/>
            <person name="Cui Y."/>
            <person name="Dong X."/>
            <person name="Liu H."/>
            <person name="Ma X."/>
            <person name="Jiao Y."/>
            <person name="Wang B."/>
            <person name="Wei X."/>
            <person name="Stein J.C."/>
            <person name="Glaubitz J.C."/>
            <person name="Lu F."/>
            <person name="Yu G."/>
            <person name="Liang C."/>
            <person name="Fengler K."/>
            <person name="Li B."/>
            <person name="Rafalski A."/>
            <person name="Schnable P.S."/>
            <person name="Ware D.H."/>
            <person name="Buckler E.S."/>
            <person name="Lai J."/>
        </authorList>
    </citation>
    <scope>NUCLEOTIDE SEQUENCE [LARGE SCALE GENOMIC DNA]</scope>
    <source>
        <strain evidence="2">cv. Missouri 17</strain>
        <tissue evidence="1">Seedling</tissue>
    </source>
</reference>